<evidence type="ECO:0000256" key="2">
    <source>
        <dbReference type="ARBA" id="ARBA00022801"/>
    </source>
</evidence>
<dbReference type="InterPro" id="IPR006626">
    <property type="entry name" value="PbH1"/>
</dbReference>
<name>A0ABY7WJD4_9SPHI</name>
<accession>A0ABY7WJD4</accession>
<keyword evidence="6" id="KW-1185">Reference proteome</keyword>
<evidence type="ECO:0000256" key="1">
    <source>
        <dbReference type="ARBA" id="ARBA00008834"/>
    </source>
</evidence>
<dbReference type="GO" id="GO:0016787">
    <property type="term" value="F:hydrolase activity"/>
    <property type="evidence" value="ECO:0007669"/>
    <property type="project" value="UniProtKB-KW"/>
</dbReference>
<evidence type="ECO:0000256" key="4">
    <source>
        <dbReference type="RuleBase" id="RU361169"/>
    </source>
</evidence>
<evidence type="ECO:0000313" key="6">
    <source>
        <dbReference type="Proteomes" id="UP001221558"/>
    </source>
</evidence>
<dbReference type="PROSITE" id="PS51257">
    <property type="entry name" value="PROKAR_LIPOPROTEIN"/>
    <property type="match status" value="1"/>
</dbReference>
<dbReference type="Proteomes" id="UP001221558">
    <property type="component" value="Chromosome"/>
</dbReference>
<dbReference type="InterPro" id="IPR051801">
    <property type="entry name" value="GH28_Enzymes"/>
</dbReference>
<protein>
    <submittedName>
        <fullName evidence="5">Glycoside hydrolase family 28 protein</fullName>
    </submittedName>
</protein>
<keyword evidence="2 4" id="KW-0378">Hydrolase</keyword>
<keyword evidence="3 4" id="KW-0326">Glycosidase</keyword>
<dbReference type="Pfam" id="PF00295">
    <property type="entry name" value="Glyco_hydro_28"/>
    <property type="match status" value="1"/>
</dbReference>
<dbReference type="Gene3D" id="2.160.20.10">
    <property type="entry name" value="Single-stranded right-handed beta-helix, Pectin lyase-like"/>
    <property type="match status" value="1"/>
</dbReference>
<dbReference type="SMART" id="SM00710">
    <property type="entry name" value="PbH1"/>
    <property type="match status" value="4"/>
</dbReference>
<sequence>MKNLFVIVFLVALAIAQGCKSIPLEKQLDDALPKADQVGADNLPTEIETVYSPFFEGSFARPTFPDRRDSILADEGGEEIQKKIDKIAAAGGGILLLKKGNYHSGRITLRSNINLHLEEGAVLTFKNEIADFLPVVFTRNEGVELYSLGACIYANGAKNIAITGRGKIIGPGDGSVRKNTMTHDVIENIVHSDTPVEDRVYDGKTAAFIFPPALIAPINCQDVWIEGISLARSAFWNVVPTYCENVVIRGLRINSVGIQRGDGIDIESSKNVLVEYCTLRTGDDCIAIKAGRGYDGLRVNKPSENIIVRYCLAAQGHGGFTIGSETAGMAKQVYVHDCVFTGTDVGIRFKTRRPRGGGGANIRFENIRMDVVHSALRWDMLGQALHVGNQASREFSVAKNALTPRFADIDLKNIYIGSSADCIKIEGIPESVLANVTFDRIYGQGVRYLSLKDAKNIRLKDSQFFCEDTRIDSLNVSGLEQKNVKLITKDKKL</sequence>
<evidence type="ECO:0000313" key="5">
    <source>
        <dbReference type="EMBL" id="WDF69090.1"/>
    </source>
</evidence>
<dbReference type="RefSeq" id="WP_274267818.1">
    <property type="nucleotide sequence ID" value="NZ_CP117880.1"/>
</dbReference>
<dbReference type="PANTHER" id="PTHR31339:SF9">
    <property type="entry name" value="PLASMIN AND FIBRONECTIN-BINDING PROTEIN A"/>
    <property type="match status" value="1"/>
</dbReference>
<organism evidence="5 6">
    <name type="scientific">Sphingobacterium oryzagri</name>
    <dbReference type="NCBI Taxonomy" id="3025669"/>
    <lineage>
        <taxon>Bacteria</taxon>
        <taxon>Pseudomonadati</taxon>
        <taxon>Bacteroidota</taxon>
        <taxon>Sphingobacteriia</taxon>
        <taxon>Sphingobacteriales</taxon>
        <taxon>Sphingobacteriaceae</taxon>
        <taxon>Sphingobacterium</taxon>
    </lineage>
</organism>
<dbReference type="InterPro" id="IPR000743">
    <property type="entry name" value="Glyco_hydro_28"/>
</dbReference>
<dbReference type="SUPFAM" id="SSF51126">
    <property type="entry name" value="Pectin lyase-like"/>
    <property type="match status" value="1"/>
</dbReference>
<comment type="similarity">
    <text evidence="1 4">Belongs to the glycosyl hydrolase 28 family.</text>
</comment>
<dbReference type="EMBL" id="CP117880">
    <property type="protein sequence ID" value="WDF69090.1"/>
    <property type="molecule type" value="Genomic_DNA"/>
</dbReference>
<evidence type="ECO:0000256" key="3">
    <source>
        <dbReference type="ARBA" id="ARBA00023295"/>
    </source>
</evidence>
<reference evidence="5 6" key="1">
    <citation type="submission" date="2023-02" db="EMBL/GenBank/DDBJ databases">
        <title>Genome sequence of Sphingobacterium sp. KACC 22765.</title>
        <authorList>
            <person name="Kim S."/>
            <person name="Heo J."/>
            <person name="Kwon S.-W."/>
        </authorList>
    </citation>
    <scope>NUCLEOTIDE SEQUENCE [LARGE SCALE GENOMIC DNA]</scope>
    <source>
        <strain evidence="5 6">KACC 22765</strain>
    </source>
</reference>
<proteinExistence type="inferred from homology"/>
<gene>
    <name evidence="5" type="ORF">PQ465_01625</name>
</gene>
<dbReference type="PANTHER" id="PTHR31339">
    <property type="entry name" value="PECTIN LYASE-RELATED"/>
    <property type="match status" value="1"/>
</dbReference>
<dbReference type="InterPro" id="IPR011050">
    <property type="entry name" value="Pectin_lyase_fold/virulence"/>
</dbReference>
<dbReference type="InterPro" id="IPR012334">
    <property type="entry name" value="Pectin_lyas_fold"/>
</dbReference>